<dbReference type="EMBL" id="JABSTV010001245">
    <property type="protein sequence ID" value="KAH7983982.1"/>
    <property type="molecule type" value="Genomic_DNA"/>
</dbReference>
<gene>
    <name evidence="1" type="ORF">HPB52_016021</name>
</gene>
<sequence length="117" mass="13036">MTIPLSAATCFIRGTLTQPLVTWPPTAFFALSCCRVTKLVRKATNSRMSEASTRGHKFTSQSAACSVNGSTPDSWIFSLYRSRSFGESVDAYIMDFADFLPHARFQARSIYDFNMAD</sequence>
<organism evidence="1 2">
    <name type="scientific">Rhipicephalus sanguineus</name>
    <name type="common">Brown dog tick</name>
    <name type="synonym">Ixodes sanguineus</name>
    <dbReference type="NCBI Taxonomy" id="34632"/>
    <lineage>
        <taxon>Eukaryota</taxon>
        <taxon>Metazoa</taxon>
        <taxon>Ecdysozoa</taxon>
        <taxon>Arthropoda</taxon>
        <taxon>Chelicerata</taxon>
        <taxon>Arachnida</taxon>
        <taxon>Acari</taxon>
        <taxon>Parasitiformes</taxon>
        <taxon>Ixodida</taxon>
        <taxon>Ixodoidea</taxon>
        <taxon>Ixodidae</taxon>
        <taxon>Rhipicephalinae</taxon>
        <taxon>Rhipicephalus</taxon>
        <taxon>Rhipicephalus</taxon>
    </lineage>
</organism>
<reference evidence="1" key="2">
    <citation type="submission" date="2021-09" db="EMBL/GenBank/DDBJ databases">
        <authorList>
            <person name="Jia N."/>
            <person name="Wang J."/>
            <person name="Shi W."/>
            <person name="Du L."/>
            <person name="Sun Y."/>
            <person name="Zhan W."/>
            <person name="Jiang J."/>
            <person name="Wang Q."/>
            <person name="Zhang B."/>
            <person name="Ji P."/>
            <person name="Sakyi L.B."/>
            <person name="Cui X."/>
            <person name="Yuan T."/>
            <person name="Jiang B."/>
            <person name="Yang W."/>
            <person name="Lam T.T.-Y."/>
            <person name="Chang Q."/>
            <person name="Ding S."/>
            <person name="Wang X."/>
            <person name="Zhu J."/>
            <person name="Ruan X."/>
            <person name="Zhao L."/>
            <person name="Wei J."/>
            <person name="Que T."/>
            <person name="Du C."/>
            <person name="Cheng J."/>
            <person name="Dai P."/>
            <person name="Han X."/>
            <person name="Huang E."/>
            <person name="Gao Y."/>
            <person name="Liu J."/>
            <person name="Shao H."/>
            <person name="Ye R."/>
            <person name="Li L."/>
            <person name="Wei W."/>
            <person name="Wang X."/>
            <person name="Wang C."/>
            <person name="Huo Q."/>
            <person name="Li W."/>
            <person name="Guo W."/>
            <person name="Chen H."/>
            <person name="Chen S."/>
            <person name="Zhou L."/>
            <person name="Zhou L."/>
            <person name="Ni X."/>
            <person name="Tian J."/>
            <person name="Zhou Y."/>
            <person name="Sheng Y."/>
            <person name="Liu T."/>
            <person name="Pan Y."/>
            <person name="Xia L."/>
            <person name="Li J."/>
            <person name="Zhao F."/>
            <person name="Cao W."/>
        </authorList>
    </citation>
    <scope>NUCLEOTIDE SEQUENCE</scope>
    <source>
        <strain evidence="1">Rsan-2018</strain>
        <tissue evidence="1">Larvae</tissue>
    </source>
</reference>
<proteinExistence type="predicted"/>
<evidence type="ECO:0000313" key="2">
    <source>
        <dbReference type="Proteomes" id="UP000821837"/>
    </source>
</evidence>
<evidence type="ECO:0000313" key="1">
    <source>
        <dbReference type="EMBL" id="KAH7983982.1"/>
    </source>
</evidence>
<name>A0A9D4YQA1_RHISA</name>
<accession>A0A9D4YQA1</accession>
<protein>
    <submittedName>
        <fullName evidence="1">Uncharacterized protein</fullName>
    </submittedName>
</protein>
<dbReference type="Proteomes" id="UP000821837">
    <property type="component" value="Chromosome 1"/>
</dbReference>
<keyword evidence="2" id="KW-1185">Reference proteome</keyword>
<reference evidence="1" key="1">
    <citation type="journal article" date="2020" name="Cell">
        <title>Large-Scale Comparative Analyses of Tick Genomes Elucidate Their Genetic Diversity and Vector Capacities.</title>
        <authorList>
            <consortium name="Tick Genome and Microbiome Consortium (TIGMIC)"/>
            <person name="Jia N."/>
            <person name="Wang J."/>
            <person name="Shi W."/>
            <person name="Du L."/>
            <person name="Sun Y."/>
            <person name="Zhan W."/>
            <person name="Jiang J.F."/>
            <person name="Wang Q."/>
            <person name="Zhang B."/>
            <person name="Ji P."/>
            <person name="Bell-Sakyi L."/>
            <person name="Cui X.M."/>
            <person name="Yuan T.T."/>
            <person name="Jiang B.G."/>
            <person name="Yang W.F."/>
            <person name="Lam T.T."/>
            <person name="Chang Q.C."/>
            <person name="Ding S.J."/>
            <person name="Wang X.J."/>
            <person name="Zhu J.G."/>
            <person name="Ruan X.D."/>
            <person name="Zhao L."/>
            <person name="Wei J.T."/>
            <person name="Ye R.Z."/>
            <person name="Que T.C."/>
            <person name="Du C.H."/>
            <person name="Zhou Y.H."/>
            <person name="Cheng J.X."/>
            <person name="Dai P.F."/>
            <person name="Guo W.B."/>
            <person name="Han X.H."/>
            <person name="Huang E.J."/>
            <person name="Li L.F."/>
            <person name="Wei W."/>
            <person name="Gao Y.C."/>
            <person name="Liu J.Z."/>
            <person name="Shao H.Z."/>
            <person name="Wang X."/>
            <person name="Wang C.C."/>
            <person name="Yang T.C."/>
            <person name="Huo Q.B."/>
            <person name="Li W."/>
            <person name="Chen H.Y."/>
            <person name="Chen S.E."/>
            <person name="Zhou L.G."/>
            <person name="Ni X.B."/>
            <person name="Tian J.H."/>
            <person name="Sheng Y."/>
            <person name="Liu T."/>
            <person name="Pan Y.S."/>
            <person name="Xia L.Y."/>
            <person name="Li J."/>
            <person name="Zhao F."/>
            <person name="Cao W.C."/>
        </authorList>
    </citation>
    <scope>NUCLEOTIDE SEQUENCE</scope>
    <source>
        <strain evidence="1">Rsan-2018</strain>
    </source>
</reference>
<comment type="caution">
    <text evidence="1">The sequence shown here is derived from an EMBL/GenBank/DDBJ whole genome shotgun (WGS) entry which is preliminary data.</text>
</comment>
<dbReference type="AlphaFoldDB" id="A0A9D4YQA1"/>